<protein>
    <submittedName>
        <fullName evidence="1">Uncharacterized protein</fullName>
    </submittedName>
</protein>
<evidence type="ECO:0000313" key="1">
    <source>
        <dbReference type="EMBL" id="KAK9808612.1"/>
    </source>
</evidence>
<dbReference type="EMBL" id="JALJOR010000011">
    <property type="protein sequence ID" value="KAK9808612.1"/>
    <property type="molecule type" value="Genomic_DNA"/>
</dbReference>
<proteinExistence type="predicted"/>
<reference evidence="1 2" key="1">
    <citation type="journal article" date="2024" name="Nat. Commun.">
        <title>Phylogenomics reveals the evolutionary origins of lichenization in chlorophyte algae.</title>
        <authorList>
            <person name="Puginier C."/>
            <person name="Libourel C."/>
            <person name="Otte J."/>
            <person name="Skaloud P."/>
            <person name="Haon M."/>
            <person name="Grisel S."/>
            <person name="Petersen M."/>
            <person name="Berrin J.G."/>
            <person name="Delaux P.M."/>
            <person name="Dal Grande F."/>
            <person name="Keller J."/>
        </authorList>
    </citation>
    <scope>NUCLEOTIDE SEQUENCE [LARGE SCALE GENOMIC DNA]</scope>
    <source>
        <strain evidence="1 2">SAG 2043</strain>
    </source>
</reference>
<sequence length="196" mass="21652">MSGAGFFGLTSYAPGSGLDSLAAQRLCFADIPDEEYTQAFDRYALHASRLAAELGVDGATTLLTRDLPLLLGELLQRQLNMAETCAMQTTFDTDTSAILSLDSFRRSLAALKESSRQPATSCSYTSYSKYRDDKLKHRRVDYCPQKTFQTPVTASQEVGWHTMKPRTGGDPTFPLSQTDVTLREGRSISDYFGFMA</sequence>
<dbReference type="AlphaFoldDB" id="A0AAW1PJ85"/>
<gene>
    <name evidence="1" type="ORF">WJX72_000541</name>
</gene>
<accession>A0AAW1PJ85</accession>
<evidence type="ECO:0000313" key="2">
    <source>
        <dbReference type="Proteomes" id="UP001489004"/>
    </source>
</evidence>
<keyword evidence="2" id="KW-1185">Reference proteome</keyword>
<comment type="caution">
    <text evidence="1">The sequence shown here is derived from an EMBL/GenBank/DDBJ whole genome shotgun (WGS) entry which is preliminary data.</text>
</comment>
<organism evidence="1 2">
    <name type="scientific">[Myrmecia] bisecta</name>
    <dbReference type="NCBI Taxonomy" id="41462"/>
    <lineage>
        <taxon>Eukaryota</taxon>
        <taxon>Viridiplantae</taxon>
        <taxon>Chlorophyta</taxon>
        <taxon>core chlorophytes</taxon>
        <taxon>Trebouxiophyceae</taxon>
        <taxon>Trebouxiales</taxon>
        <taxon>Trebouxiaceae</taxon>
        <taxon>Myrmecia</taxon>
    </lineage>
</organism>
<dbReference type="Proteomes" id="UP001489004">
    <property type="component" value="Unassembled WGS sequence"/>
</dbReference>
<name>A0AAW1PJ85_9CHLO</name>